<dbReference type="GO" id="GO:0070525">
    <property type="term" value="P:tRNA threonylcarbamoyladenosine metabolic process"/>
    <property type="evidence" value="ECO:0007669"/>
    <property type="project" value="UniProtKB-ARBA"/>
</dbReference>
<evidence type="ECO:0000256" key="6">
    <source>
        <dbReference type="ARBA" id="ARBA00023315"/>
    </source>
</evidence>
<evidence type="ECO:0000313" key="9">
    <source>
        <dbReference type="EMBL" id="CEF55260.1"/>
    </source>
</evidence>
<dbReference type="Gene3D" id="3.30.420.40">
    <property type="match status" value="1"/>
</dbReference>
<dbReference type="Proteomes" id="UP000068250">
    <property type="component" value="Chromosome I"/>
</dbReference>
<protein>
    <recommendedName>
        <fullName evidence="1">N(6)-L-threonylcarbamoyladenine synthase</fullName>
        <ecNumber evidence="1">2.3.1.234</ecNumber>
    </recommendedName>
</protein>
<dbReference type="PROSITE" id="PS01016">
    <property type="entry name" value="GLYCOPROTEASE"/>
    <property type="match status" value="1"/>
</dbReference>
<dbReference type="EC" id="2.3.1.234" evidence="1"/>
<dbReference type="GO" id="GO:0006400">
    <property type="term" value="P:tRNA modification"/>
    <property type="evidence" value="ECO:0007669"/>
    <property type="project" value="UniProtKB-ARBA"/>
</dbReference>
<dbReference type="PRINTS" id="PR00789">
    <property type="entry name" value="OSIALOPTASE"/>
</dbReference>
<dbReference type="AlphaFoldDB" id="A0A0U5F320"/>
<evidence type="ECO:0000256" key="3">
    <source>
        <dbReference type="ARBA" id="ARBA00022694"/>
    </source>
</evidence>
<sequence>MSVSSATTQPAGPVLAIESSCDETACAILSPDGTCLAQRVVSQDGHADFGGVVPEIAARAHLALLPGLVQATLQDAGMDATDLAFIAASTGPGLIGGLIVGTSFAKGLALALNIPFVAVNHVEAHALTARLPGIVPGGAPFPTCSCWSQAGTASALRWKGSVVTASWAAP</sequence>
<accession>A0A0U5F320</accession>
<feature type="domain" description="Gcp-like" evidence="8">
    <location>
        <begin position="35"/>
        <end position="147"/>
    </location>
</feature>
<organism evidence="9 10">
    <name type="scientific">Acetobacter ghanensis</name>
    <dbReference type="NCBI Taxonomy" id="431306"/>
    <lineage>
        <taxon>Bacteria</taxon>
        <taxon>Pseudomonadati</taxon>
        <taxon>Pseudomonadota</taxon>
        <taxon>Alphaproteobacteria</taxon>
        <taxon>Acetobacterales</taxon>
        <taxon>Acetobacteraceae</taxon>
        <taxon>Acetobacter</taxon>
    </lineage>
</organism>
<evidence type="ECO:0000313" key="10">
    <source>
        <dbReference type="Proteomes" id="UP000068250"/>
    </source>
</evidence>
<evidence type="ECO:0000256" key="1">
    <source>
        <dbReference type="ARBA" id="ARBA00012156"/>
    </source>
</evidence>
<keyword evidence="3" id="KW-0819">tRNA processing</keyword>
<dbReference type="GO" id="GO:0046872">
    <property type="term" value="F:metal ion binding"/>
    <property type="evidence" value="ECO:0007669"/>
    <property type="project" value="UniProtKB-KW"/>
</dbReference>
<dbReference type="GO" id="GO:0016787">
    <property type="term" value="F:hydrolase activity"/>
    <property type="evidence" value="ECO:0007669"/>
    <property type="project" value="UniProtKB-KW"/>
</dbReference>
<dbReference type="FunFam" id="3.30.420.40:FF:000012">
    <property type="entry name" value="tRNA N6-adenosine threonylcarbamoyltransferase"/>
    <property type="match status" value="1"/>
</dbReference>
<keyword evidence="9" id="KW-0378">Hydrolase</keyword>
<dbReference type="InterPro" id="IPR000905">
    <property type="entry name" value="Gcp-like_dom"/>
</dbReference>
<dbReference type="InterPro" id="IPR017861">
    <property type="entry name" value="KAE1/TsaD"/>
</dbReference>
<dbReference type="PANTHER" id="PTHR11735:SF6">
    <property type="entry name" value="TRNA N6-ADENOSINE THREONYLCARBAMOYLTRANSFERASE, MITOCHONDRIAL"/>
    <property type="match status" value="1"/>
</dbReference>
<dbReference type="EMBL" id="LN609302">
    <property type="protein sequence ID" value="CEF55260.1"/>
    <property type="molecule type" value="Genomic_DNA"/>
</dbReference>
<keyword evidence="4" id="KW-0479">Metal-binding</keyword>
<keyword evidence="6" id="KW-0012">Acyltransferase</keyword>
<evidence type="ECO:0000256" key="5">
    <source>
        <dbReference type="ARBA" id="ARBA00023004"/>
    </source>
</evidence>
<dbReference type="PATRIC" id="fig|431306.5.peg.1323"/>
<comment type="catalytic activity">
    <reaction evidence="7">
        <text>L-threonylcarbamoyladenylate + adenosine(37) in tRNA = N(6)-L-threonylcarbamoyladenosine(37) in tRNA + AMP + H(+)</text>
        <dbReference type="Rhea" id="RHEA:37059"/>
        <dbReference type="Rhea" id="RHEA-COMP:10162"/>
        <dbReference type="Rhea" id="RHEA-COMP:10163"/>
        <dbReference type="ChEBI" id="CHEBI:15378"/>
        <dbReference type="ChEBI" id="CHEBI:73682"/>
        <dbReference type="ChEBI" id="CHEBI:74411"/>
        <dbReference type="ChEBI" id="CHEBI:74418"/>
        <dbReference type="ChEBI" id="CHEBI:456215"/>
        <dbReference type="EC" id="2.3.1.234"/>
    </reaction>
</comment>
<dbReference type="PANTHER" id="PTHR11735">
    <property type="entry name" value="TRNA N6-ADENOSINE THREONYLCARBAMOYLTRANSFERASE"/>
    <property type="match status" value="1"/>
</dbReference>
<dbReference type="InterPro" id="IPR043129">
    <property type="entry name" value="ATPase_NBD"/>
</dbReference>
<keyword evidence="5" id="KW-0408">Iron</keyword>
<evidence type="ECO:0000256" key="7">
    <source>
        <dbReference type="ARBA" id="ARBA00048117"/>
    </source>
</evidence>
<name>A0A0U5F320_9PROT</name>
<reference evidence="10" key="1">
    <citation type="submission" date="2014-09" db="EMBL/GenBank/DDBJ databases">
        <authorList>
            <person name="Illeghems K.G."/>
        </authorList>
    </citation>
    <scope>NUCLEOTIDE SEQUENCE [LARGE SCALE GENOMIC DNA]</scope>
    <source>
        <strain evidence="10">LMG 23848T</strain>
    </source>
</reference>
<dbReference type="Pfam" id="PF00814">
    <property type="entry name" value="TsaD"/>
    <property type="match status" value="1"/>
</dbReference>
<evidence type="ECO:0000259" key="8">
    <source>
        <dbReference type="Pfam" id="PF00814"/>
    </source>
</evidence>
<gene>
    <name evidence="9" type="primary">gcp</name>
    <name evidence="9" type="ORF">AGA_1298</name>
</gene>
<evidence type="ECO:0000256" key="2">
    <source>
        <dbReference type="ARBA" id="ARBA00022679"/>
    </source>
</evidence>
<keyword evidence="2" id="KW-0808">Transferase</keyword>
<evidence type="ECO:0000256" key="4">
    <source>
        <dbReference type="ARBA" id="ARBA00022723"/>
    </source>
</evidence>
<proteinExistence type="predicted"/>
<dbReference type="STRING" id="431306.AGA_1298"/>
<dbReference type="GO" id="GO:0061711">
    <property type="term" value="F:tRNA N(6)-L-threonylcarbamoyladenine synthase activity"/>
    <property type="evidence" value="ECO:0007669"/>
    <property type="project" value="UniProtKB-EC"/>
</dbReference>
<dbReference type="InterPro" id="IPR017860">
    <property type="entry name" value="Peptidase_M22_CS"/>
</dbReference>
<dbReference type="SUPFAM" id="SSF53067">
    <property type="entry name" value="Actin-like ATPase domain"/>
    <property type="match status" value="1"/>
</dbReference>